<name>A0ABR4JCA5_9EURO</name>
<organism evidence="3 4">
    <name type="scientific">Aspergillus pseudoustus</name>
    <dbReference type="NCBI Taxonomy" id="1810923"/>
    <lineage>
        <taxon>Eukaryota</taxon>
        <taxon>Fungi</taxon>
        <taxon>Dikarya</taxon>
        <taxon>Ascomycota</taxon>
        <taxon>Pezizomycotina</taxon>
        <taxon>Eurotiomycetes</taxon>
        <taxon>Eurotiomycetidae</taxon>
        <taxon>Eurotiales</taxon>
        <taxon>Aspergillaceae</taxon>
        <taxon>Aspergillus</taxon>
        <taxon>Aspergillus subgen. Nidulantes</taxon>
    </lineage>
</organism>
<feature type="compositionally biased region" description="Basic and acidic residues" evidence="1">
    <location>
        <begin position="425"/>
        <end position="448"/>
    </location>
</feature>
<dbReference type="SUPFAM" id="SSF52540">
    <property type="entry name" value="P-loop containing nucleoside triphosphate hydrolases"/>
    <property type="match status" value="1"/>
</dbReference>
<sequence length="1276" mass="144566">MEPTPAPTETKPVEAFDVTDAGDQNHTSPNPAQEATRDKEHQSARVPSQPRSMSVADEIQFLKRRVKEIEKQTIGGGCNSVVDTGGPDINPSAEQIEYQKMLNCLYGHRKEWEDRGGPLDWDLRREFLNTYVRGQSRDGPWDFGYTFVTDRKYNRPDPFDPTHKCNSQPHNPNEPDEYDLTIDFGYRRENIRKQFEWEMDRLYLAEEFHKRKLEQKIADELERTQTQKTKATNASQSKTIPSSEHATQEADGNEPEATVMEPKLTRSQWHAFKQFALEDLSECQIDVLVGEPVVEDHLVASYAAWYGYSGHIPQKAIKAEEATTLMAPGETPLPERVRIRSPIIINILAKIVGSDCGSLSDRQHMATVFIRPFKMLTYCEPALRDWCIALKKKYASIPAVEGETPAGAAASTEPGDHVTTPPAIESRDDRVADRDRRQEDDKGVKQEEKDEDESTTSAEALKHLECLLQFINTDLNPKRSHLGDSQCRKVFFSDLWHLFRPGMEVISSNGKQVYRVVHVCTARHRVVPAWQRYHESANNKSAKPPFSLTCVYIDFDGVSLGPVSVKFEFKRFDGQRDIASLDVYPLQFQPVRKADFDEQRWVEIETLSPSERSMLLRERLVDRGRLFLEVAQVKHMYYAGPTVGARDEVESQVVVDFETAFAVEDPKQQEWKPVLEILLGNSSTEEEEESGKGETCGAICCRQENVHDDMYIDRKQRTEYIDSLLPKSEHSEQQPSIAIIPRPLKDLRLGPDKSLAVTTDELVIMSYRVFGFILRTRKWAQLDLSYLTDVHRTRQGPATPDKTDHNREVEEPNTFDSLVLNDKHKDMILSLIAQHFRDKKSTSGQREQVDIVRGKGKGLILLLHGAPGVGKTSTAEGVAERFKKPLFQITCGDLGTTAAEVEKALETTFALANRWDCILLLDEADVFLSQRTKEDFQRNGLVAVFLRVMEYYAGILFLTTNRVGDFDEAFTSRIHVSLYYPDLSGDQTAKIFELNLGMIENRFRRRGRQIEIDKVDIIRFADKYFTERPNGRWNGRQIRNACQTALALAEYEAQKAQSDDLQDSVQTDATVKLTVAHFIVVSKAYLEFIDYINQLFGTNSKRRAHENQIRAFLADPANDNIVASLLDRKAAFAQSVQPQQPLHSQQPQYPPPAIAGHANPYYGYNQPGPAPPATYLNPNSMAPQRQAYDNPEAWSSMPQPGLRDTHTPEPTYLPSQHSPQTRMQIPRTTQYSNQPAASSYGEPESLYAGQELASGLPPAANRSAPGQGWQREVGRG</sequence>
<dbReference type="Pfam" id="PF23232">
    <property type="entry name" value="AAA_lid_13"/>
    <property type="match status" value="1"/>
</dbReference>
<dbReference type="EMBL" id="JBFXLU010000156">
    <property type="protein sequence ID" value="KAL2837693.1"/>
    <property type="molecule type" value="Genomic_DNA"/>
</dbReference>
<dbReference type="InterPro" id="IPR054289">
    <property type="entry name" value="DUF7025"/>
</dbReference>
<evidence type="ECO:0000313" key="4">
    <source>
        <dbReference type="Proteomes" id="UP001610446"/>
    </source>
</evidence>
<feature type="domain" description="AAA+ ATPase" evidence="2">
    <location>
        <begin position="857"/>
        <end position="982"/>
    </location>
</feature>
<feature type="region of interest" description="Disordered" evidence="1">
    <location>
        <begin position="405"/>
        <end position="456"/>
    </location>
</feature>
<accession>A0ABR4JCA5</accession>
<feature type="region of interest" description="Disordered" evidence="1">
    <location>
        <begin position="223"/>
        <end position="257"/>
    </location>
</feature>
<feature type="compositionally biased region" description="Polar residues" evidence="1">
    <location>
        <begin position="226"/>
        <end position="245"/>
    </location>
</feature>
<feature type="compositionally biased region" description="Polar residues" evidence="1">
    <location>
        <begin position="22"/>
        <end position="33"/>
    </location>
</feature>
<gene>
    <name evidence="3" type="ORF">BJY01DRAFT_40597</name>
</gene>
<keyword evidence="4" id="KW-1185">Reference proteome</keyword>
<dbReference type="InterPro" id="IPR056599">
    <property type="entry name" value="AAA_lid_fung"/>
</dbReference>
<feature type="region of interest" description="Disordered" evidence="1">
    <location>
        <begin position="1"/>
        <end position="56"/>
    </location>
</feature>
<dbReference type="Gene3D" id="3.40.50.300">
    <property type="entry name" value="P-loop containing nucleotide triphosphate hydrolases"/>
    <property type="match status" value="1"/>
</dbReference>
<evidence type="ECO:0000313" key="3">
    <source>
        <dbReference type="EMBL" id="KAL2837693.1"/>
    </source>
</evidence>
<comment type="caution">
    <text evidence="3">The sequence shown here is derived from an EMBL/GenBank/DDBJ whole genome shotgun (WGS) entry which is preliminary data.</text>
</comment>
<proteinExistence type="predicted"/>
<dbReference type="InterPro" id="IPR003593">
    <property type="entry name" value="AAA+_ATPase"/>
</dbReference>
<dbReference type="CDD" id="cd19481">
    <property type="entry name" value="RecA-like_protease"/>
    <property type="match status" value="1"/>
</dbReference>
<dbReference type="InterPro" id="IPR027417">
    <property type="entry name" value="P-loop_NTPase"/>
</dbReference>
<reference evidence="3 4" key="1">
    <citation type="submission" date="2024-07" db="EMBL/GenBank/DDBJ databases">
        <title>Section-level genome sequencing and comparative genomics of Aspergillus sections Usti and Cavernicolus.</title>
        <authorList>
            <consortium name="Lawrence Berkeley National Laboratory"/>
            <person name="Nybo J.L."/>
            <person name="Vesth T.C."/>
            <person name="Theobald S."/>
            <person name="Frisvad J.C."/>
            <person name="Larsen T.O."/>
            <person name="Kjaerboelling I."/>
            <person name="Rothschild-Mancinelli K."/>
            <person name="Lyhne E.K."/>
            <person name="Kogle M.E."/>
            <person name="Barry K."/>
            <person name="Clum A."/>
            <person name="Na H."/>
            <person name="Ledsgaard L."/>
            <person name="Lin J."/>
            <person name="Lipzen A."/>
            <person name="Kuo A."/>
            <person name="Riley R."/>
            <person name="Mondo S."/>
            <person name="Labutti K."/>
            <person name="Haridas S."/>
            <person name="Pangalinan J."/>
            <person name="Salamov A.A."/>
            <person name="Simmons B.A."/>
            <person name="Magnuson J.K."/>
            <person name="Chen J."/>
            <person name="Drula E."/>
            <person name="Henrissat B."/>
            <person name="Wiebenga A."/>
            <person name="Lubbers R.J."/>
            <person name="Gomes A.C."/>
            <person name="Makela M.R."/>
            <person name="Stajich J."/>
            <person name="Grigoriev I.V."/>
            <person name="Mortensen U.H."/>
            <person name="De Vries R.P."/>
            <person name="Baker S.E."/>
            <person name="Andersen M.R."/>
        </authorList>
    </citation>
    <scope>NUCLEOTIDE SEQUENCE [LARGE SCALE GENOMIC DNA]</scope>
    <source>
        <strain evidence="3 4">CBS 123904</strain>
    </source>
</reference>
<dbReference type="Proteomes" id="UP001610446">
    <property type="component" value="Unassembled WGS sequence"/>
</dbReference>
<feature type="compositionally biased region" description="Polar residues" evidence="1">
    <location>
        <begin position="1213"/>
        <end position="1237"/>
    </location>
</feature>
<dbReference type="Pfam" id="PF22942">
    <property type="entry name" value="DUF7025"/>
    <property type="match status" value="1"/>
</dbReference>
<evidence type="ECO:0000256" key="1">
    <source>
        <dbReference type="SAM" id="MobiDB-lite"/>
    </source>
</evidence>
<dbReference type="PANTHER" id="PTHR46411">
    <property type="entry name" value="FAMILY ATPASE, PUTATIVE-RELATED"/>
    <property type="match status" value="1"/>
</dbReference>
<dbReference type="PANTHER" id="PTHR46411:SF2">
    <property type="entry name" value="AAA+ ATPASE DOMAIN-CONTAINING PROTEIN"/>
    <property type="match status" value="1"/>
</dbReference>
<dbReference type="Pfam" id="PF00004">
    <property type="entry name" value="AAA"/>
    <property type="match status" value="1"/>
</dbReference>
<feature type="region of interest" description="Disordered" evidence="1">
    <location>
        <begin position="1136"/>
        <end position="1276"/>
    </location>
</feature>
<feature type="compositionally biased region" description="Low complexity" evidence="1">
    <location>
        <begin position="1137"/>
        <end position="1147"/>
    </location>
</feature>
<protein>
    <recommendedName>
        <fullName evidence="2">AAA+ ATPase domain-containing protein</fullName>
    </recommendedName>
</protein>
<dbReference type="SMART" id="SM00382">
    <property type="entry name" value="AAA"/>
    <property type="match status" value="1"/>
</dbReference>
<evidence type="ECO:0000259" key="2">
    <source>
        <dbReference type="SMART" id="SM00382"/>
    </source>
</evidence>
<dbReference type="InterPro" id="IPR003959">
    <property type="entry name" value="ATPase_AAA_core"/>
</dbReference>